<evidence type="ECO:0000313" key="16">
    <source>
        <dbReference type="Proteomes" id="UP000092582"/>
    </source>
</evidence>
<dbReference type="Pfam" id="PF00689">
    <property type="entry name" value="Cation_ATPase_C"/>
    <property type="match status" value="1"/>
</dbReference>
<dbReference type="PROSITE" id="PS00154">
    <property type="entry name" value="ATPASE_E1_E2"/>
    <property type="match status" value="1"/>
</dbReference>
<feature type="transmembrane region" description="Helical" evidence="12">
    <location>
        <begin position="58"/>
        <end position="82"/>
    </location>
</feature>
<evidence type="ECO:0000256" key="9">
    <source>
        <dbReference type="ARBA" id="ARBA00022989"/>
    </source>
</evidence>
<dbReference type="SUPFAM" id="SSF81653">
    <property type="entry name" value="Calcium ATPase, transduction domain A"/>
    <property type="match status" value="1"/>
</dbReference>
<feature type="transmembrane region" description="Helical" evidence="12">
    <location>
        <begin position="810"/>
        <end position="831"/>
    </location>
</feature>
<dbReference type="STRING" id="670052.PA27867_3031"/>
<dbReference type="Gene3D" id="2.70.150.10">
    <property type="entry name" value="Calcium-transporting ATPase, cytoplasmic transduction domain A"/>
    <property type="match status" value="1"/>
</dbReference>
<evidence type="ECO:0000256" key="11">
    <source>
        <dbReference type="ARBA" id="ARBA00049360"/>
    </source>
</evidence>
<dbReference type="InterPro" id="IPR018303">
    <property type="entry name" value="ATPase_P-typ_P_site"/>
</dbReference>
<feature type="transmembrane region" description="Helical" evidence="12">
    <location>
        <begin position="253"/>
        <end position="273"/>
    </location>
</feature>
<comment type="catalytic activity">
    <reaction evidence="11">
        <text>ATP + H2O = ADP + phosphate + H(+)</text>
        <dbReference type="Rhea" id="RHEA:13065"/>
        <dbReference type="ChEBI" id="CHEBI:15377"/>
        <dbReference type="ChEBI" id="CHEBI:15378"/>
        <dbReference type="ChEBI" id="CHEBI:30616"/>
        <dbReference type="ChEBI" id="CHEBI:43474"/>
        <dbReference type="ChEBI" id="CHEBI:456216"/>
    </reaction>
</comment>
<dbReference type="InterPro" id="IPR059000">
    <property type="entry name" value="ATPase_P-type_domA"/>
</dbReference>
<evidence type="ECO:0000256" key="5">
    <source>
        <dbReference type="ARBA" id="ARBA00022741"/>
    </source>
</evidence>
<feature type="transmembrane region" description="Helical" evidence="12">
    <location>
        <begin position="88"/>
        <end position="106"/>
    </location>
</feature>
<dbReference type="PANTHER" id="PTHR42861">
    <property type="entry name" value="CALCIUM-TRANSPORTING ATPASE"/>
    <property type="match status" value="1"/>
</dbReference>
<keyword evidence="4 12" id="KW-0812">Transmembrane</keyword>
<dbReference type="InterPro" id="IPR008250">
    <property type="entry name" value="ATPase_P-typ_transduc_dom_A_sf"/>
</dbReference>
<keyword evidence="2" id="KW-1003">Cell membrane</keyword>
<dbReference type="InterPro" id="IPR036412">
    <property type="entry name" value="HAD-like_sf"/>
</dbReference>
<feature type="domain" description="P-type ATPase A" evidence="13">
    <location>
        <begin position="123"/>
        <end position="234"/>
    </location>
</feature>
<dbReference type="NCBIfam" id="TIGR01494">
    <property type="entry name" value="ATPase_P-type"/>
    <property type="match status" value="2"/>
</dbReference>
<dbReference type="SUPFAM" id="SSF56784">
    <property type="entry name" value="HAD-like"/>
    <property type="match status" value="1"/>
</dbReference>
<evidence type="ECO:0000256" key="2">
    <source>
        <dbReference type="ARBA" id="ARBA00022475"/>
    </source>
</evidence>
<dbReference type="InterPro" id="IPR001757">
    <property type="entry name" value="P_typ_ATPase"/>
</dbReference>
<dbReference type="GO" id="GO:0005886">
    <property type="term" value="C:plasma membrane"/>
    <property type="evidence" value="ECO:0007669"/>
    <property type="project" value="UniProtKB-SubCell"/>
</dbReference>
<organism evidence="15 16">
    <name type="scientific">Cryobacterium arcticum</name>
    <dbReference type="NCBI Taxonomy" id="670052"/>
    <lineage>
        <taxon>Bacteria</taxon>
        <taxon>Bacillati</taxon>
        <taxon>Actinomycetota</taxon>
        <taxon>Actinomycetes</taxon>
        <taxon>Micrococcales</taxon>
        <taxon>Microbacteriaceae</taxon>
        <taxon>Cryobacterium</taxon>
    </lineage>
</organism>
<evidence type="ECO:0000259" key="14">
    <source>
        <dbReference type="Pfam" id="PF00689"/>
    </source>
</evidence>
<keyword evidence="3" id="KW-0597">Phosphoprotein</keyword>
<dbReference type="PATRIC" id="fig|670052.7.peg.3116"/>
<dbReference type="Pfam" id="PF13246">
    <property type="entry name" value="Cation_ATPase"/>
    <property type="match status" value="1"/>
</dbReference>
<dbReference type="AlphaFoldDB" id="A0A1B1BMU7"/>
<evidence type="ECO:0000256" key="10">
    <source>
        <dbReference type="ARBA" id="ARBA00023136"/>
    </source>
</evidence>
<dbReference type="EMBL" id="CP016282">
    <property type="protein sequence ID" value="ANP73967.1"/>
    <property type="molecule type" value="Genomic_DNA"/>
</dbReference>
<dbReference type="PRINTS" id="PR01836">
    <property type="entry name" value="MGATPASE"/>
</dbReference>
<dbReference type="InterPro" id="IPR006068">
    <property type="entry name" value="ATPase_P-typ_cation-transptr_C"/>
</dbReference>
<evidence type="ECO:0000313" key="15">
    <source>
        <dbReference type="EMBL" id="ANP73967.1"/>
    </source>
</evidence>
<name>A0A1B1BMU7_9MICO</name>
<dbReference type="Gene3D" id="3.40.50.1000">
    <property type="entry name" value="HAD superfamily/HAD-like"/>
    <property type="match status" value="1"/>
</dbReference>
<keyword evidence="5" id="KW-0547">Nucleotide-binding</keyword>
<keyword evidence="8" id="KW-1278">Translocase</keyword>
<dbReference type="Gene3D" id="1.20.1110.10">
    <property type="entry name" value="Calcium-transporting ATPase, transmembrane domain"/>
    <property type="match status" value="1"/>
</dbReference>
<feature type="transmembrane region" description="Helical" evidence="12">
    <location>
        <begin position="721"/>
        <end position="743"/>
    </location>
</feature>
<dbReference type="SFLD" id="SFLDG00002">
    <property type="entry name" value="C1.7:_P-type_atpase_like"/>
    <property type="match status" value="1"/>
</dbReference>
<evidence type="ECO:0000256" key="12">
    <source>
        <dbReference type="SAM" id="Phobius"/>
    </source>
</evidence>
<evidence type="ECO:0000256" key="6">
    <source>
        <dbReference type="ARBA" id="ARBA00022840"/>
    </source>
</evidence>
<dbReference type="InterPro" id="IPR023299">
    <property type="entry name" value="ATPase_P-typ_cyto_dom_N"/>
</dbReference>
<dbReference type="SFLD" id="SFLDS00003">
    <property type="entry name" value="Haloacid_Dehalogenase"/>
    <property type="match status" value="1"/>
</dbReference>
<dbReference type="KEGG" id="cart:PA27867_3031"/>
<dbReference type="InterPro" id="IPR044492">
    <property type="entry name" value="P_typ_ATPase_HD_dom"/>
</dbReference>
<dbReference type="Gene3D" id="3.40.1110.10">
    <property type="entry name" value="Calcium-transporting ATPase, cytoplasmic domain N"/>
    <property type="match status" value="1"/>
</dbReference>
<feature type="transmembrane region" description="Helical" evidence="12">
    <location>
        <begin position="279"/>
        <end position="305"/>
    </location>
</feature>
<proteinExistence type="predicted"/>
<sequence length="841" mass="88992">MTTTRPTHTPRRTPPDPAAASFWALTVDEVARLFPAPDAIAAPLALARARGHSRLRSWAGIVLRQLSSPITMILLVAALIATATGDNVDGGVILLIVVLSAALGAWQEGRAADAVANLLASVAVTVRVQHGDALVDLPTDAVRPGDRVVLGAGDIVPADCRLVETDDLQVDESSLTGESFPVAKQAGGPLPVDTPLAQRSNILFNGTSVVSGKAVAIAVLVGADSTFGHISTALETRAEPTSFETGIRAFGMLLLRVMVVMVAAILLINLVLGRPLIDSLLFALALAVGITPQMLPVVVSVSLAAGARRMARQDVIVKRLDVIEDLGSMSVLCTDKTGTITAGSVRVDRALDAAGQPSERMLDLAALNAGLQSGYPNPLDLAVLARRPLPPGAVSLDEVPYDFTRKRLTVVAEVAGQRTMITKGAFDGVLACCSRVDTADGIRPLDPIRAEIADRFRRLSADGYRVIGLATAPVDSDRPLQVVDEHDLVFEGFLAFLDPVKEDARASLAELAALGIRTKILTGDNRYVAATLAPQLGIDAGRVAVGADLAGLGQAQVHELVSRTSIFAEVEPSQKEVIVAALRDAGETVGFLGDGINDATALHGADVGISVDTAASVAKKAAAVVLLTKELAVVATGVRLGRHTFSNTLKYVRVASSANFGNILSMVVAAATLPFLPMLPGQILLLNFLADIPNTLVSRDNVDHERLEIAGVWDMRQVTRFMIMFGLLSTVFDLATFALMRWVFHTDAATFRTGWFIESGLTQFVAMMTLRTSRPAWRSRPDGVFFWVSLLVAAATVTLTFTPLGALAQFVAVPPALLLALFAMVLGYGLANEALKRFVRF</sequence>
<dbReference type="Pfam" id="PF00122">
    <property type="entry name" value="E1-E2_ATPase"/>
    <property type="match status" value="1"/>
</dbReference>
<feature type="domain" description="Cation-transporting P-type ATPase C-terminal" evidence="14">
    <location>
        <begin position="675"/>
        <end position="838"/>
    </location>
</feature>
<dbReference type="GO" id="GO:0016887">
    <property type="term" value="F:ATP hydrolysis activity"/>
    <property type="evidence" value="ECO:0007669"/>
    <property type="project" value="InterPro"/>
</dbReference>
<dbReference type="GO" id="GO:0005524">
    <property type="term" value="F:ATP binding"/>
    <property type="evidence" value="ECO:0007669"/>
    <property type="project" value="UniProtKB-KW"/>
</dbReference>
<keyword evidence="6" id="KW-0067">ATP-binding</keyword>
<dbReference type="InterPro" id="IPR006415">
    <property type="entry name" value="P-type_ATPase_IIIB"/>
</dbReference>
<feature type="transmembrane region" description="Helical" evidence="12">
    <location>
        <begin position="784"/>
        <end position="804"/>
    </location>
</feature>
<dbReference type="SFLD" id="SFLDF00027">
    <property type="entry name" value="p-type_atpase"/>
    <property type="match status" value="1"/>
</dbReference>
<keyword evidence="10 12" id="KW-0472">Membrane</keyword>
<evidence type="ECO:0000259" key="13">
    <source>
        <dbReference type="Pfam" id="PF00122"/>
    </source>
</evidence>
<evidence type="ECO:0000256" key="7">
    <source>
        <dbReference type="ARBA" id="ARBA00022842"/>
    </source>
</evidence>
<keyword evidence="7" id="KW-0460">Magnesium</keyword>
<evidence type="ECO:0000256" key="8">
    <source>
        <dbReference type="ARBA" id="ARBA00022967"/>
    </source>
</evidence>
<keyword evidence="9 12" id="KW-1133">Transmembrane helix</keyword>
<evidence type="ECO:0000256" key="4">
    <source>
        <dbReference type="ARBA" id="ARBA00022692"/>
    </source>
</evidence>
<dbReference type="RefSeq" id="WP_066597758.1">
    <property type="nucleotide sequence ID" value="NZ_CP016282.1"/>
</dbReference>
<dbReference type="GO" id="GO:0015444">
    <property type="term" value="F:P-type magnesium transporter activity"/>
    <property type="evidence" value="ECO:0007669"/>
    <property type="project" value="InterPro"/>
</dbReference>
<dbReference type="InterPro" id="IPR023214">
    <property type="entry name" value="HAD_sf"/>
</dbReference>
<protein>
    <submittedName>
        <fullName evidence="15">Magnesium-translocating P-type ATPase</fullName>
    </submittedName>
</protein>
<accession>A0A1B1BMU7</accession>
<dbReference type="InterPro" id="IPR023298">
    <property type="entry name" value="ATPase_P-typ_TM_dom_sf"/>
</dbReference>
<gene>
    <name evidence="15" type="ORF">PA27867_3031</name>
</gene>
<comment type="subcellular location">
    <subcellularLocation>
        <location evidence="1">Cell membrane</location>
        <topology evidence="1">Multi-pass membrane protein</topology>
    </subcellularLocation>
</comment>
<evidence type="ECO:0000256" key="3">
    <source>
        <dbReference type="ARBA" id="ARBA00022553"/>
    </source>
</evidence>
<reference evidence="15 16" key="1">
    <citation type="submission" date="2016-06" db="EMBL/GenBank/DDBJ databases">
        <title>Genome sequencing of Cryobacterium arcticum PAMC 27867.</title>
        <authorList>
            <person name="Lee J."/>
            <person name="Kim O.-S."/>
        </authorList>
    </citation>
    <scope>NUCLEOTIDE SEQUENCE [LARGE SCALE GENOMIC DNA]</scope>
    <source>
        <strain evidence="15 16">PAMC 27867</strain>
    </source>
</reference>
<dbReference type="NCBIfam" id="TIGR01524">
    <property type="entry name" value="ATPase-IIIB_Mg"/>
    <property type="match status" value="1"/>
</dbReference>
<keyword evidence="16" id="KW-1185">Reference proteome</keyword>
<dbReference type="SUPFAM" id="SSF81665">
    <property type="entry name" value="Calcium ATPase, transmembrane domain M"/>
    <property type="match status" value="1"/>
</dbReference>
<dbReference type="Proteomes" id="UP000092582">
    <property type="component" value="Chromosome 1"/>
</dbReference>
<evidence type="ECO:0000256" key="1">
    <source>
        <dbReference type="ARBA" id="ARBA00004651"/>
    </source>
</evidence>